<dbReference type="Pfam" id="PF01557">
    <property type="entry name" value="FAA_hydrolase"/>
    <property type="match status" value="1"/>
</dbReference>
<dbReference type="InterPro" id="IPR051121">
    <property type="entry name" value="FAH"/>
</dbReference>
<dbReference type="PANTHER" id="PTHR42796">
    <property type="entry name" value="FUMARYLACETOACETATE HYDROLASE DOMAIN-CONTAINING PROTEIN 2A-RELATED"/>
    <property type="match status" value="1"/>
</dbReference>
<sequence>MRLGTARVDGATRAVVVAERSVVPLPFADVGELLGHPTWRDIAESALAGAPDMPADLDLAPVVPRPSKVVCCGHNYAGHIREMGRPVPQHPTLFAKFADTLTGPSDVVTVPDWAEGLDWEAELAAVVGAPLHRATRAEAAAAIAGWTAANDLSVRSWQRHTGQWLPGKSFDRTTPLGPVLVTADELDPGAGLALTCRVNGEVVQRGDTADLVFDAAALLSYISSFTALAPGDVVLTGTPAGVGAAETPPRSLADGDLVEVDLEGVGVLRTPIRIETTRRDADPGPAKEVPHE</sequence>
<reference evidence="4 5" key="1">
    <citation type="submission" date="2022-11" db="EMBL/GenBank/DDBJ databases">
        <title>Draft genome sequence of Saccharopolyspora sp. WRP15-2 isolated from rhizosphere soils of wild rice in Thailand.</title>
        <authorList>
            <person name="Duangmal K."/>
            <person name="Kammanee S."/>
            <person name="Muangham S."/>
        </authorList>
    </citation>
    <scope>NUCLEOTIDE SEQUENCE [LARGE SCALE GENOMIC DNA]</scope>
    <source>
        <strain evidence="4 5">WRP15-2</strain>
    </source>
</reference>
<name>A0ABT4USA6_9PSEU</name>
<accession>A0ABT4USA6</accession>
<dbReference type="Gene3D" id="3.90.850.10">
    <property type="entry name" value="Fumarylacetoacetase-like, C-terminal domain"/>
    <property type="match status" value="1"/>
</dbReference>
<dbReference type="Proteomes" id="UP001210380">
    <property type="component" value="Unassembled WGS sequence"/>
</dbReference>
<organism evidence="4 5">
    <name type="scientific">Saccharopolyspora oryzae</name>
    <dbReference type="NCBI Taxonomy" id="2997343"/>
    <lineage>
        <taxon>Bacteria</taxon>
        <taxon>Bacillati</taxon>
        <taxon>Actinomycetota</taxon>
        <taxon>Actinomycetes</taxon>
        <taxon>Pseudonocardiales</taxon>
        <taxon>Pseudonocardiaceae</taxon>
        <taxon>Saccharopolyspora</taxon>
    </lineage>
</organism>
<evidence type="ECO:0000313" key="5">
    <source>
        <dbReference type="Proteomes" id="UP001210380"/>
    </source>
</evidence>
<dbReference type="EMBL" id="JAQGLA010000004">
    <property type="protein sequence ID" value="MDA3624606.1"/>
    <property type="molecule type" value="Genomic_DNA"/>
</dbReference>
<evidence type="ECO:0000313" key="4">
    <source>
        <dbReference type="EMBL" id="MDA3624606.1"/>
    </source>
</evidence>
<evidence type="ECO:0000256" key="2">
    <source>
        <dbReference type="ARBA" id="ARBA00022723"/>
    </source>
</evidence>
<dbReference type="InterPro" id="IPR036663">
    <property type="entry name" value="Fumarylacetoacetase_C_sf"/>
</dbReference>
<proteinExistence type="inferred from homology"/>
<dbReference type="PANTHER" id="PTHR42796:SF4">
    <property type="entry name" value="FUMARYLACETOACETATE HYDROLASE DOMAIN-CONTAINING PROTEIN 2A"/>
    <property type="match status" value="1"/>
</dbReference>
<comment type="caution">
    <text evidence="4">The sequence shown here is derived from an EMBL/GenBank/DDBJ whole genome shotgun (WGS) entry which is preliminary data.</text>
</comment>
<keyword evidence="4" id="KW-0378">Hydrolase</keyword>
<comment type="similarity">
    <text evidence="1">Belongs to the FAH family.</text>
</comment>
<dbReference type="SUPFAM" id="SSF56529">
    <property type="entry name" value="FAH"/>
    <property type="match status" value="1"/>
</dbReference>
<evidence type="ECO:0000256" key="1">
    <source>
        <dbReference type="ARBA" id="ARBA00010211"/>
    </source>
</evidence>
<feature type="domain" description="Fumarylacetoacetase-like C-terminal" evidence="3">
    <location>
        <begin position="68"/>
        <end position="272"/>
    </location>
</feature>
<gene>
    <name evidence="4" type="ORF">OU415_04090</name>
</gene>
<dbReference type="RefSeq" id="WP_270947180.1">
    <property type="nucleotide sequence ID" value="NZ_JAQGLA010000004.1"/>
</dbReference>
<evidence type="ECO:0000259" key="3">
    <source>
        <dbReference type="Pfam" id="PF01557"/>
    </source>
</evidence>
<keyword evidence="2" id="KW-0479">Metal-binding</keyword>
<dbReference type="GO" id="GO:0016787">
    <property type="term" value="F:hydrolase activity"/>
    <property type="evidence" value="ECO:0007669"/>
    <property type="project" value="UniProtKB-KW"/>
</dbReference>
<keyword evidence="5" id="KW-1185">Reference proteome</keyword>
<protein>
    <submittedName>
        <fullName evidence="4">Fumarylacetoacetate hydrolase family protein</fullName>
    </submittedName>
</protein>
<dbReference type="InterPro" id="IPR011234">
    <property type="entry name" value="Fumarylacetoacetase-like_C"/>
</dbReference>